<evidence type="ECO:0000313" key="3">
    <source>
        <dbReference type="Proteomes" id="UP000324639"/>
    </source>
</evidence>
<feature type="chain" id="PRO_5040721313" evidence="1">
    <location>
        <begin position="23"/>
        <end position="47"/>
    </location>
</feature>
<dbReference type="Proteomes" id="UP000324639">
    <property type="component" value="Chromosome Bgt_-05"/>
</dbReference>
<proteinExistence type="predicted"/>
<organism evidence="2 3">
    <name type="scientific">Blumeria graminis f. sp. tritici</name>
    <dbReference type="NCBI Taxonomy" id="62690"/>
    <lineage>
        <taxon>Eukaryota</taxon>
        <taxon>Fungi</taxon>
        <taxon>Dikarya</taxon>
        <taxon>Ascomycota</taxon>
        <taxon>Pezizomycotina</taxon>
        <taxon>Leotiomycetes</taxon>
        <taxon>Erysiphales</taxon>
        <taxon>Erysiphaceae</taxon>
        <taxon>Blumeria</taxon>
    </lineage>
</organism>
<protein>
    <submittedName>
        <fullName evidence="2">BgtTE-56037</fullName>
    </submittedName>
</protein>
<feature type="signal peptide" evidence="1">
    <location>
        <begin position="1"/>
        <end position="22"/>
    </location>
</feature>
<sequence length="47" mass="5640">MWSRCLGLAWLGLQVFETFSRARSFHCYHFYFFWVEGSVEKVAEFNG</sequence>
<accession>A0A9X9MF93</accession>
<evidence type="ECO:0000313" key="2">
    <source>
        <dbReference type="EMBL" id="VDB84175.1"/>
    </source>
</evidence>
<evidence type="ECO:0000256" key="1">
    <source>
        <dbReference type="SAM" id="SignalP"/>
    </source>
</evidence>
<name>A0A9X9MF93_BLUGR</name>
<keyword evidence="3" id="KW-1185">Reference proteome</keyword>
<reference evidence="2 3" key="1">
    <citation type="submission" date="2018-08" db="EMBL/GenBank/DDBJ databases">
        <authorList>
            <person name="Muller C M."/>
        </authorList>
    </citation>
    <scope>NUCLEOTIDE SEQUENCE [LARGE SCALE GENOMIC DNA]</scope>
</reference>
<dbReference type="AlphaFoldDB" id="A0A9X9MF93"/>
<keyword evidence="1" id="KW-0732">Signal</keyword>
<gene>
    <name evidence="2" type="ORF">BGT96224V316_LOCUS3984</name>
</gene>
<dbReference type="EMBL" id="LR026988">
    <property type="protein sequence ID" value="VDB84175.1"/>
    <property type="molecule type" value="Genomic_DNA"/>
</dbReference>